<dbReference type="InterPro" id="IPR000515">
    <property type="entry name" value="MetI-like"/>
</dbReference>
<dbReference type="Gene3D" id="1.10.3720.10">
    <property type="entry name" value="MetI-like"/>
    <property type="match status" value="1"/>
</dbReference>
<keyword evidence="3" id="KW-1003">Cell membrane</keyword>
<evidence type="ECO:0000256" key="6">
    <source>
        <dbReference type="ARBA" id="ARBA00023136"/>
    </source>
</evidence>
<feature type="transmembrane region" description="Helical" evidence="7">
    <location>
        <begin position="177"/>
        <end position="198"/>
    </location>
</feature>
<evidence type="ECO:0000256" key="3">
    <source>
        <dbReference type="ARBA" id="ARBA00022475"/>
    </source>
</evidence>
<feature type="transmembrane region" description="Helical" evidence="7">
    <location>
        <begin position="133"/>
        <end position="157"/>
    </location>
</feature>
<evidence type="ECO:0000256" key="7">
    <source>
        <dbReference type="SAM" id="Phobius"/>
    </source>
</evidence>
<evidence type="ECO:0000256" key="4">
    <source>
        <dbReference type="ARBA" id="ARBA00022692"/>
    </source>
</evidence>
<evidence type="ECO:0000256" key="5">
    <source>
        <dbReference type="ARBA" id="ARBA00022989"/>
    </source>
</evidence>
<dbReference type="InterPro" id="IPR035906">
    <property type="entry name" value="MetI-like_sf"/>
</dbReference>
<name>A0A381TC38_9ZZZZ</name>
<feature type="domain" description="ABC transmembrane type-1" evidence="8">
    <location>
        <begin position="94"/>
        <end position="307"/>
    </location>
</feature>
<dbReference type="Pfam" id="PF19300">
    <property type="entry name" value="BPD_transp_1_N"/>
    <property type="match status" value="1"/>
</dbReference>
<dbReference type="EMBL" id="UINC01004299">
    <property type="protein sequence ID" value="SVA13299.1"/>
    <property type="molecule type" value="Genomic_DNA"/>
</dbReference>
<dbReference type="InterPro" id="IPR045621">
    <property type="entry name" value="BPD_transp_1_N"/>
</dbReference>
<dbReference type="SUPFAM" id="SSF161098">
    <property type="entry name" value="MetI-like"/>
    <property type="match status" value="1"/>
</dbReference>
<keyword evidence="2" id="KW-0813">Transport</keyword>
<evidence type="ECO:0000256" key="2">
    <source>
        <dbReference type="ARBA" id="ARBA00022448"/>
    </source>
</evidence>
<dbReference type="PROSITE" id="PS50928">
    <property type="entry name" value="ABC_TM1"/>
    <property type="match status" value="1"/>
</dbReference>
<organism evidence="9">
    <name type="scientific">marine metagenome</name>
    <dbReference type="NCBI Taxonomy" id="408172"/>
    <lineage>
        <taxon>unclassified sequences</taxon>
        <taxon>metagenomes</taxon>
        <taxon>ecological metagenomes</taxon>
    </lineage>
</organism>
<protein>
    <recommendedName>
        <fullName evidence="8">ABC transmembrane type-1 domain-containing protein</fullName>
    </recommendedName>
</protein>
<keyword evidence="5 7" id="KW-1133">Transmembrane helix</keyword>
<accession>A0A381TC38</accession>
<keyword evidence="4 7" id="KW-0812">Transmembrane</keyword>
<evidence type="ECO:0000259" key="8">
    <source>
        <dbReference type="PROSITE" id="PS50928"/>
    </source>
</evidence>
<dbReference type="AlphaFoldDB" id="A0A381TC38"/>
<evidence type="ECO:0000256" key="1">
    <source>
        <dbReference type="ARBA" id="ARBA00004651"/>
    </source>
</evidence>
<keyword evidence="6 7" id="KW-0472">Membrane</keyword>
<feature type="transmembrane region" description="Helical" evidence="7">
    <location>
        <begin position="242"/>
        <end position="270"/>
    </location>
</feature>
<sequence>MIKYISKRLWQSGVLAFIMSLIVFFGMYVVGDPVEMLADDDFTEEDKIELAIELGLDKPLHEQYLNFAGDIIRGDFGISFVHNRPVLDLIIERLPATLEIALLAMVIGLSIGISLGIYSGIKGNSKASRIISFFSTIGYSTPNFWQALLLILLFAVFLKWLPASGRGLTNSLFGIEWSLLSIDGIQHMILPAVNLAIYKICMQARLARSGTQEILYQEYMMFARAKGISRNRIIRRHLLRNILIPIVTITGLEVGGLIAFSTVTETIFAWPGIGKLLLDSIHMVDRPVVVAYLILITLMFVFINFVVDVMYAFLDPRIRYQK</sequence>
<gene>
    <name evidence="9" type="ORF">METZ01_LOCUS66153</name>
</gene>
<dbReference type="GO" id="GO:0055085">
    <property type="term" value="P:transmembrane transport"/>
    <property type="evidence" value="ECO:0007669"/>
    <property type="project" value="InterPro"/>
</dbReference>
<dbReference type="GO" id="GO:0005886">
    <property type="term" value="C:plasma membrane"/>
    <property type="evidence" value="ECO:0007669"/>
    <property type="project" value="UniProtKB-SubCell"/>
</dbReference>
<dbReference type="PANTHER" id="PTHR43163:SF2">
    <property type="entry name" value="ABC TRANSPORTER PERMEASE PROTEIN"/>
    <property type="match status" value="1"/>
</dbReference>
<feature type="transmembrane region" description="Helical" evidence="7">
    <location>
        <begin position="12"/>
        <end position="31"/>
    </location>
</feature>
<feature type="transmembrane region" description="Helical" evidence="7">
    <location>
        <begin position="100"/>
        <end position="121"/>
    </location>
</feature>
<reference evidence="9" key="1">
    <citation type="submission" date="2018-05" db="EMBL/GenBank/DDBJ databases">
        <authorList>
            <person name="Lanie J.A."/>
            <person name="Ng W.-L."/>
            <person name="Kazmierczak K.M."/>
            <person name="Andrzejewski T.M."/>
            <person name="Davidsen T.M."/>
            <person name="Wayne K.J."/>
            <person name="Tettelin H."/>
            <person name="Glass J.I."/>
            <person name="Rusch D."/>
            <person name="Podicherti R."/>
            <person name="Tsui H.-C.T."/>
            <person name="Winkler M.E."/>
        </authorList>
    </citation>
    <scope>NUCLEOTIDE SEQUENCE</scope>
</reference>
<proteinExistence type="predicted"/>
<dbReference type="PANTHER" id="PTHR43163">
    <property type="entry name" value="DIPEPTIDE TRANSPORT SYSTEM PERMEASE PROTEIN DPPB-RELATED"/>
    <property type="match status" value="1"/>
</dbReference>
<comment type="subcellular location">
    <subcellularLocation>
        <location evidence="1">Cell membrane</location>
        <topology evidence="1">Multi-pass membrane protein</topology>
    </subcellularLocation>
</comment>
<dbReference type="Pfam" id="PF00528">
    <property type="entry name" value="BPD_transp_1"/>
    <property type="match status" value="1"/>
</dbReference>
<dbReference type="CDD" id="cd06261">
    <property type="entry name" value="TM_PBP2"/>
    <property type="match status" value="1"/>
</dbReference>
<feature type="transmembrane region" description="Helical" evidence="7">
    <location>
        <begin position="290"/>
        <end position="314"/>
    </location>
</feature>
<evidence type="ECO:0000313" key="9">
    <source>
        <dbReference type="EMBL" id="SVA13299.1"/>
    </source>
</evidence>